<dbReference type="EMBL" id="RRYP01009133">
    <property type="protein sequence ID" value="TNV79279.1"/>
    <property type="molecule type" value="Genomic_DNA"/>
</dbReference>
<comment type="caution">
    <text evidence="1">The sequence shown here is derived from an EMBL/GenBank/DDBJ whole genome shotgun (WGS) entry which is preliminary data.</text>
</comment>
<evidence type="ECO:0000313" key="2">
    <source>
        <dbReference type="Proteomes" id="UP000785679"/>
    </source>
</evidence>
<protein>
    <submittedName>
        <fullName evidence="1">Uncharacterized protein</fullName>
    </submittedName>
</protein>
<dbReference type="AlphaFoldDB" id="A0A8J8T209"/>
<name>A0A8J8T209_HALGN</name>
<sequence>MGLNSLKQQSQNSKMARIKIGQHGVIVIRFLEYEYQKLTMQSATHRQQRLKVFSSLANSIGNSHKYFVIQRSLTY</sequence>
<keyword evidence="2" id="KW-1185">Reference proteome</keyword>
<gene>
    <name evidence="1" type="ORF">FGO68_gene17074</name>
</gene>
<accession>A0A8J8T209</accession>
<evidence type="ECO:0000313" key="1">
    <source>
        <dbReference type="EMBL" id="TNV79279.1"/>
    </source>
</evidence>
<dbReference type="Proteomes" id="UP000785679">
    <property type="component" value="Unassembled WGS sequence"/>
</dbReference>
<organism evidence="1 2">
    <name type="scientific">Halteria grandinella</name>
    <dbReference type="NCBI Taxonomy" id="5974"/>
    <lineage>
        <taxon>Eukaryota</taxon>
        <taxon>Sar</taxon>
        <taxon>Alveolata</taxon>
        <taxon>Ciliophora</taxon>
        <taxon>Intramacronucleata</taxon>
        <taxon>Spirotrichea</taxon>
        <taxon>Stichotrichia</taxon>
        <taxon>Sporadotrichida</taxon>
        <taxon>Halteriidae</taxon>
        <taxon>Halteria</taxon>
    </lineage>
</organism>
<proteinExistence type="predicted"/>
<reference evidence="1" key="1">
    <citation type="submission" date="2019-06" db="EMBL/GenBank/DDBJ databases">
        <authorList>
            <person name="Zheng W."/>
        </authorList>
    </citation>
    <scope>NUCLEOTIDE SEQUENCE</scope>
    <source>
        <strain evidence="1">QDHG01</strain>
    </source>
</reference>